<gene>
    <name evidence="8" type="ORF">AMTR_s00077p00041680</name>
</gene>
<dbReference type="InterPro" id="IPR011545">
    <property type="entry name" value="DEAD/DEAH_box_helicase_dom"/>
</dbReference>
<dbReference type="STRING" id="13333.W1P934"/>
<dbReference type="GO" id="GO:0016787">
    <property type="term" value="F:hydrolase activity"/>
    <property type="evidence" value="ECO:0007669"/>
    <property type="project" value="UniProtKB-KW"/>
</dbReference>
<evidence type="ECO:0000256" key="3">
    <source>
        <dbReference type="ARBA" id="ARBA00022806"/>
    </source>
</evidence>
<dbReference type="EMBL" id="KI394293">
    <property type="protein sequence ID" value="ERN04116.1"/>
    <property type="molecule type" value="Genomic_DNA"/>
</dbReference>
<feature type="region of interest" description="Disordered" evidence="6">
    <location>
        <begin position="1"/>
        <end position="20"/>
    </location>
</feature>
<dbReference type="Pfam" id="PF00270">
    <property type="entry name" value="DEAD"/>
    <property type="match status" value="1"/>
</dbReference>
<dbReference type="PANTHER" id="PTHR47961:SF4">
    <property type="entry name" value="ACTIVATING SIGNAL COINTEGRATOR 1 COMPLEX SUBUNIT 3"/>
    <property type="match status" value="1"/>
</dbReference>
<accession>W1P934</accession>
<dbReference type="OMA" id="YRANSNM"/>
<name>W1P934_AMBTC</name>
<reference evidence="9" key="1">
    <citation type="journal article" date="2013" name="Science">
        <title>The Amborella genome and the evolution of flowering plants.</title>
        <authorList>
            <consortium name="Amborella Genome Project"/>
        </authorList>
    </citation>
    <scope>NUCLEOTIDE SEQUENCE [LARGE SCALE GENOMIC DNA]</scope>
</reference>
<dbReference type="Proteomes" id="UP000017836">
    <property type="component" value="Unassembled WGS sequence"/>
</dbReference>
<dbReference type="InterPro" id="IPR027417">
    <property type="entry name" value="P-loop_NTPase"/>
</dbReference>
<evidence type="ECO:0000256" key="5">
    <source>
        <dbReference type="SAM" id="Coils"/>
    </source>
</evidence>
<keyword evidence="5" id="KW-0175">Coiled coil</keyword>
<dbReference type="GO" id="GO:0003676">
    <property type="term" value="F:nucleic acid binding"/>
    <property type="evidence" value="ECO:0007669"/>
    <property type="project" value="InterPro"/>
</dbReference>
<dbReference type="InterPro" id="IPR048863">
    <property type="entry name" value="BRR2_plug"/>
</dbReference>
<feature type="domain" description="Helicase ATP-binding" evidence="7">
    <location>
        <begin position="421"/>
        <end position="503"/>
    </location>
</feature>
<dbReference type="HOGENOM" id="CLU_023368_0_0_1"/>
<dbReference type="PANTHER" id="PTHR47961">
    <property type="entry name" value="DNA POLYMERASE THETA, PUTATIVE (AFU_ORTHOLOGUE AFUA_1G05260)-RELATED"/>
    <property type="match status" value="1"/>
</dbReference>
<evidence type="ECO:0000256" key="2">
    <source>
        <dbReference type="ARBA" id="ARBA00022801"/>
    </source>
</evidence>
<dbReference type="Pfam" id="PF18149">
    <property type="entry name" value="Helicase_PWI"/>
    <property type="match status" value="1"/>
</dbReference>
<feature type="region of interest" description="Disordered" evidence="6">
    <location>
        <begin position="151"/>
        <end position="187"/>
    </location>
</feature>
<dbReference type="Pfam" id="PF21188">
    <property type="entry name" value="BRR2_plug"/>
    <property type="match status" value="1"/>
</dbReference>
<dbReference type="GO" id="GO:0005524">
    <property type="term" value="F:ATP binding"/>
    <property type="evidence" value="ECO:0007669"/>
    <property type="project" value="UniProtKB-KW"/>
</dbReference>
<sequence length="503" mass="56831">MAHLGGGAEAHSRFKQYDYRANSNMVLTTDNKPRETHELTGELESLYGKIDPRTFGDRAARGKPPELEEKLKKSKKKKDREPPLQLFGGQPQEIIRGAADEVVSVLKNEKIKDPDKKEEIEKLLNPIAPQLFTNLVLVGKLITDYHDGDETGLVQDEEEEESDLEQVREETYNEEEDDGEKDNDTSAMQMAGLDDDDVEEADEGLNHSQKLAEEVAEGDDRDVENRLVTLLDYDKFNLVKLLFRNRPKVVWCTRLARAEGQKQRKSIEEEMMDGGPGLVILEQLHATRATAKEQQKNLEKSIRDEVQRLKDDGDRERRLERDRFPVENSWLKGQRQLLDLESLAFQRGGLLLLMANKKCDLPTGSYRTPKKGYEEVHVPALKPTHMIPGEELIKISVLPEWAQPAFSDMKQLNQVQSRVYETTLFTPENILLCAPTGAGKTNVAMLAILQHIGLHRNADGSFDKSSYKIVYVAPMKALVAEVVGNLSKRLQSHGVSVKELTGD</sequence>
<keyword evidence="4" id="KW-0067">ATP-binding</keyword>
<evidence type="ECO:0000313" key="9">
    <source>
        <dbReference type="Proteomes" id="UP000017836"/>
    </source>
</evidence>
<keyword evidence="3" id="KW-0347">Helicase</keyword>
<evidence type="ECO:0000256" key="6">
    <source>
        <dbReference type="SAM" id="MobiDB-lite"/>
    </source>
</evidence>
<protein>
    <recommendedName>
        <fullName evidence="7">Helicase ATP-binding domain-containing protein</fullName>
    </recommendedName>
</protein>
<dbReference type="SUPFAM" id="SSF52540">
    <property type="entry name" value="P-loop containing nucleoside triphosphate hydrolases"/>
    <property type="match status" value="1"/>
</dbReference>
<organism evidence="8 9">
    <name type="scientific">Amborella trichopoda</name>
    <dbReference type="NCBI Taxonomy" id="13333"/>
    <lineage>
        <taxon>Eukaryota</taxon>
        <taxon>Viridiplantae</taxon>
        <taxon>Streptophyta</taxon>
        <taxon>Embryophyta</taxon>
        <taxon>Tracheophyta</taxon>
        <taxon>Spermatophyta</taxon>
        <taxon>Magnoliopsida</taxon>
        <taxon>Amborellales</taxon>
        <taxon>Amborellaceae</taxon>
        <taxon>Amborella</taxon>
    </lineage>
</organism>
<dbReference type="PROSITE" id="PS51192">
    <property type="entry name" value="HELICASE_ATP_BIND_1"/>
    <property type="match status" value="1"/>
</dbReference>
<keyword evidence="2" id="KW-0378">Hydrolase</keyword>
<keyword evidence="9" id="KW-1185">Reference proteome</keyword>
<dbReference type="eggNOG" id="KOG0951">
    <property type="taxonomic scope" value="Eukaryota"/>
</dbReference>
<evidence type="ECO:0000256" key="4">
    <source>
        <dbReference type="ARBA" id="ARBA00022840"/>
    </source>
</evidence>
<dbReference type="Gene3D" id="3.40.50.300">
    <property type="entry name" value="P-loop containing nucleotide triphosphate hydrolases"/>
    <property type="match status" value="1"/>
</dbReference>
<evidence type="ECO:0000313" key="8">
    <source>
        <dbReference type="EMBL" id="ERN04116.1"/>
    </source>
</evidence>
<dbReference type="InterPro" id="IPR041094">
    <property type="entry name" value="Brr2_helicase_PWI"/>
</dbReference>
<dbReference type="InterPro" id="IPR014001">
    <property type="entry name" value="Helicase_ATP-bd"/>
</dbReference>
<feature type="region of interest" description="Disordered" evidence="6">
    <location>
        <begin position="52"/>
        <end position="89"/>
    </location>
</feature>
<dbReference type="Gramene" id="ERN04116">
    <property type="protein sequence ID" value="ERN04116"/>
    <property type="gene ID" value="AMTR_s00077p00041680"/>
</dbReference>
<feature type="coiled-coil region" evidence="5">
    <location>
        <begin position="281"/>
        <end position="312"/>
    </location>
</feature>
<feature type="compositionally biased region" description="Basic and acidic residues" evidence="6">
    <location>
        <begin position="52"/>
        <end position="71"/>
    </location>
</feature>
<dbReference type="GO" id="GO:0004386">
    <property type="term" value="F:helicase activity"/>
    <property type="evidence" value="ECO:0007669"/>
    <property type="project" value="UniProtKB-KW"/>
</dbReference>
<feature type="compositionally biased region" description="Acidic residues" evidence="6">
    <location>
        <begin position="172"/>
        <end position="181"/>
    </location>
</feature>
<evidence type="ECO:0000256" key="1">
    <source>
        <dbReference type="ARBA" id="ARBA00022741"/>
    </source>
</evidence>
<evidence type="ECO:0000259" key="7">
    <source>
        <dbReference type="PROSITE" id="PS51192"/>
    </source>
</evidence>
<dbReference type="AlphaFoldDB" id="W1P934"/>
<proteinExistence type="predicted"/>
<dbReference type="InterPro" id="IPR050474">
    <property type="entry name" value="Hel308_SKI2-like"/>
</dbReference>
<keyword evidence="1" id="KW-0547">Nucleotide-binding</keyword>
<feature type="compositionally biased region" description="Acidic residues" evidence="6">
    <location>
        <begin position="155"/>
        <end position="164"/>
    </location>
</feature>